<keyword evidence="1" id="KW-0812">Transmembrane</keyword>
<keyword evidence="1" id="KW-0472">Membrane</keyword>
<organism evidence="2 3">
    <name type="scientific">Digitaria exilis</name>
    <dbReference type="NCBI Taxonomy" id="1010633"/>
    <lineage>
        <taxon>Eukaryota</taxon>
        <taxon>Viridiplantae</taxon>
        <taxon>Streptophyta</taxon>
        <taxon>Embryophyta</taxon>
        <taxon>Tracheophyta</taxon>
        <taxon>Spermatophyta</taxon>
        <taxon>Magnoliopsida</taxon>
        <taxon>Liliopsida</taxon>
        <taxon>Poales</taxon>
        <taxon>Poaceae</taxon>
        <taxon>PACMAD clade</taxon>
        <taxon>Panicoideae</taxon>
        <taxon>Panicodae</taxon>
        <taxon>Paniceae</taxon>
        <taxon>Anthephorinae</taxon>
        <taxon>Digitaria</taxon>
    </lineage>
</organism>
<protein>
    <submittedName>
        <fullName evidence="2">Uncharacterized protein</fullName>
    </submittedName>
</protein>
<proteinExistence type="predicted"/>
<evidence type="ECO:0000256" key="1">
    <source>
        <dbReference type="SAM" id="Phobius"/>
    </source>
</evidence>
<dbReference type="AlphaFoldDB" id="A0A835FA82"/>
<dbReference type="Proteomes" id="UP000636709">
    <property type="component" value="Unassembled WGS sequence"/>
</dbReference>
<name>A0A835FA82_9POAL</name>
<reference evidence="2" key="1">
    <citation type="submission" date="2020-07" db="EMBL/GenBank/DDBJ databases">
        <title>Genome sequence and genetic diversity analysis of an under-domesticated orphan crop, white fonio (Digitaria exilis).</title>
        <authorList>
            <person name="Bennetzen J.L."/>
            <person name="Chen S."/>
            <person name="Ma X."/>
            <person name="Wang X."/>
            <person name="Yssel A.E.J."/>
            <person name="Chaluvadi S.R."/>
            <person name="Johnson M."/>
            <person name="Gangashetty P."/>
            <person name="Hamidou F."/>
            <person name="Sanogo M.D."/>
            <person name="Zwaenepoel A."/>
            <person name="Wallace J."/>
            <person name="Van De Peer Y."/>
            <person name="Van Deynze A."/>
        </authorList>
    </citation>
    <scope>NUCLEOTIDE SEQUENCE</scope>
    <source>
        <tissue evidence="2">Leaves</tissue>
    </source>
</reference>
<dbReference type="EMBL" id="JACEFO010001605">
    <property type="protein sequence ID" value="KAF8732270.1"/>
    <property type="molecule type" value="Genomic_DNA"/>
</dbReference>
<sequence length="133" mass="14666">MALHSPCCSTRRWARGPRDLSLACSPPPTAEGGSSSGAYADGARKAKEDVHHLLAKLEKQGVEIDDKIACIIDDGMARIKAETERENIHKPLGVWMEVLLIFLPGAIGFFMGVQRMQKAFREELSKRGYVLSK</sequence>
<comment type="caution">
    <text evidence="2">The sequence shown here is derived from an EMBL/GenBank/DDBJ whole genome shotgun (WGS) entry which is preliminary data.</text>
</comment>
<accession>A0A835FA82</accession>
<gene>
    <name evidence="2" type="ORF">HU200_016250</name>
</gene>
<evidence type="ECO:0000313" key="2">
    <source>
        <dbReference type="EMBL" id="KAF8732270.1"/>
    </source>
</evidence>
<keyword evidence="3" id="KW-1185">Reference proteome</keyword>
<evidence type="ECO:0000313" key="3">
    <source>
        <dbReference type="Proteomes" id="UP000636709"/>
    </source>
</evidence>
<keyword evidence="1" id="KW-1133">Transmembrane helix</keyword>
<feature type="transmembrane region" description="Helical" evidence="1">
    <location>
        <begin position="92"/>
        <end position="113"/>
    </location>
</feature>